<proteinExistence type="predicted"/>
<name>A0A6U3TKR9_9STRA</name>
<dbReference type="AlphaFoldDB" id="A0A6U3TKR9"/>
<evidence type="ECO:0000313" key="2">
    <source>
        <dbReference type="EMBL" id="CAD9324625.1"/>
    </source>
</evidence>
<accession>A0A6U3TKR9</accession>
<sequence length="176" mass="19720">MGNLLSDANCKSNVDKVIAEQEATEREMGQQALRQLAMSPNGETDWGAIIRKAEELHKRDQSLVHQRQQRKQILLEEQKRRKKELARRKKEDAAGSFSVNLITYKAEDTTESLHSDTRSISSPHHGWASSGEQSVACTTENSTCDHSSKASDTISECHYSRSCDEGMIPIDENSCL</sequence>
<reference evidence="2" key="1">
    <citation type="submission" date="2021-01" db="EMBL/GenBank/DDBJ databases">
        <authorList>
            <person name="Corre E."/>
            <person name="Pelletier E."/>
            <person name="Niang G."/>
            <person name="Scheremetjew M."/>
            <person name="Finn R."/>
            <person name="Kale V."/>
            <person name="Holt S."/>
            <person name="Cochrane G."/>
            <person name="Meng A."/>
            <person name="Brown T."/>
            <person name="Cohen L."/>
        </authorList>
    </citation>
    <scope>NUCLEOTIDE SEQUENCE</scope>
    <source>
        <strain evidence="2">Pop2</strain>
    </source>
</reference>
<organism evidence="2">
    <name type="scientific">Ditylum brightwellii</name>
    <dbReference type="NCBI Taxonomy" id="49249"/>
    <lineage>
        <taxon>Eukaryota</taxon>
        <taxon>Sar</taxon>
        <taxon>Stramenopiles</taxon>
        <taxon>Ochrophyta</taxon>
        <taxon>Bacillariophyta</taxon>
        <taxon>Mediophyceae</taxon>
        <taxon>Lithodesmiophycidae</taxon>
        <taxon>Lithodesmiales</taxon>
        <taxon>Lithodesmiaceae</taxon>
        <taxon>Ditylum</taxon>
    </lineage>
</organism>
<feature type="region of interest" description="Disordered" evidence="1">
    <location>
        <begin position="113"/>
        <end position="133"/>
    </location>
</feature>
<dbReference type="EMBL" id="HBGN01012791">
    <property type="protein sequence ID" value="CAD9324625.1"/>
    <property type="molecule type" value="Transcribed_RNA"/>
</dbReference>
<protein>
    <submittedName>
        <fullName evidence="2">Uncharacterized protein</fullName>
    </submittedName>
</protein>
<evidence type="ECO:0000256" key="1">
    <source>
        <dbReference type="SAM" id="MobiDB-lite"/>
    </source>
</evidence>
<gene>
    <name evidence="2" type="ORF">DBRI1063_LOCUS8169</name>
</gene>